<feature type="compositionally biased region" description="Low complexity" evidence="2">
    <location>
        <begin position="539"/>
        <end position="554"/>
    </location>
</feature>
<dbReference type="InterPro" id="IPR001374">
    <property type="entry name" value="R3H_dom"/>
</dbReference>
<protein>
    <recommendedName>
        <fullName evidence="7">SUZ domain-containing protein</fullName>
    </recommendedName>
</protein>
<dbReference type="Pfam" id="PF12752">
    <property type="entry name" value="SUZ"/>
    <property type="match status" value="1"/>
</dbReference>
<evidence type="ECO:0008006" key="7">
    <source>
        <dbReference type="Google" id="ProtNLM"/>
    </source>
</evidence>
<feature type="compositionally biased region" description="Low complexity" evidence="2">
    <location>
        <begin position="368"/>
        <end position="379"/>
    </location>
</feature>
<feature type="compositionally biased region" description="Low complexity" evidence="2">
    <location>
        <begin position="386"/>
        <end position="397"/>
    </location>
</feature>
<dbReference type="CDD" id="cd02642">
    <property type="entry name" value="R3H_encore_like"/>
    <property type="match status" value="1"/>
</dbReference>
<evidence type="ECO:0000256" key="1">
    <source>
        <dbReference type="ARBA" id="ARBA00022553"/>
    </source>
</evidence>
<feature type="compositionally biased region" description="Low complexity" evidence="2">
    <location>
        <begin position="725"/>
        <end position="736"/>
    </location>
</feature>
<sequence>MASPQVGSAPPKLSFAKVAAMRAPAKPVASSNAVEDKKHRSNDGVNVRKSEASGTYIPPISPHRAGEPQLANVEERTQSDYVTNAIQNLSLVNSTNVTAAGPQSAESGESLADDQSNLSNSSTKQQSFDTKSMASVTTFAMDEKESIRPDDSASVRAVDDDETSNAPGRELSFTRDNEPLAMARSNVKPNTSGVTIAARRYHTLTLTNPPRFGDLPVTPMVREEHEESTQADSTVSQQSGAHERASLLPVAPDEKLLDALANPKDRLPLLQLEEIFLGFIAKSEGEFFDLPPQNGYARLLAHKLADYYSLAHHINEDGTSIRVFRPSSASLPTPLHILAQSIPAGPSQPPSAMAMKIMRRGGLGPRQGSAGFSTTASSSDPSKANSETGLETTSEEGIFYAVEGTPNKDKSKLTREEREAQYKAARERIFGDFQESVASENASTGDNSASMSRSSSSSGKRKTRKHKTPKDDSFEARSAFIPSYAPMAIPTPQHQYQPQFPDQMYQQPYQGPSHGYGNSMNYGSTPTQAYPNFEPPNPYNNNGMGYGPNNNQPYSPADSWSSVQTPSTNGYPNYSASPPNYQQNVPPMMPQMNNQYMQQPHPGVQQSQPWMNNQFQAPYQQLSGPGGPHMNGWSGYQPNPGIANGASFGYGQVSGQGYNSNTPYNAPHQGPGDLSRSLFNPQTRSFVPSNATSRNGGRNGRKRPSPSSSQNRANNNGPRSFGPDASSMAGLSASGANFVPREDSLQQKYGAPAHLPKKPPPSQYPSSYDVETLSSGAGAFPVNTSGNAATGGSSS</sequence>
<dbReference type="SUPFAM" id="SSF82708">
    <property type="entry name" value="R3H domain"/>
    <property type="match status" value="1"/>
</dbReference>
<dbReference type="PANTHER" id="PTHR15672:SF8">
    <property type="entry name" value="PROTEIN ENCORE"/>
    <property type="match status" value="1"/>
</dbReference>
<feature type="region of interest" description="Disordered" evidence="2">
    <location>
        <begin position="24"/>
        <end position="79"/>
    </location>
</feature>
<accession>A0A0D1WRL4</accession>
<feature type="compositionally biased region" description="Basic and acidic residues" evidence="2">
    <location>
        <begin position="141"/>
        <end position="153"/>
    </location>
</feature>
<dbReference type="STRING" id="1016849.A0A0D1WRL4"/>
<dbReference type="InterPro" id="IPR051937">
    <property type="entry name" value="R3H_domain_containing"/>
</dbReference>
<proteinExistence type="predicted"/>
<feature type="compositionally biased region" description="Polar residues" evidence="2">
    <location>
        <begin position="677"/>
        <end position="696"/>
    </location>
</feature>
<dbReference type="PROSITE" id="PS51061">
    <property type="entry name" value="R3H"/>
    <property type="match status" value="1"/>
</dbReference>
<dbReference type="GO" id="GO:0003676">
    <property type="term" value="F:nucleic acid binding"/>
    <property type="evidence" value="ECO:0007669"/>
    <property type="project" value="UniProtKB-UniRule"/>
</dbReference>
<feature type="compositionally biased region" description="Polar residues" evidence="2">
    <location>
        <begin position="113"/>
        <end position="138"/>
    </location>
</feature>
<feature type="region of interest" description="Disordered" evidence="2">
    <location>
        <begin position="361"/>
        <end position="419"/>
    </location>
</feature>
<feature type="region of interest" description="Disordered" evidence="2">
    <location>
        <begin position="658"/>
        <end position="795"/>
    </location>
</feature>
<feature type="compositionally biased region" description="Basic residues" evidence="2">
    <location>
        <begin position="459"/>
        <end position="468"/>
    </location>
</feature>
<feature type="region of interest" description="Disordered" evidence="2">
    <location>
        <begin position="222"/>
        <end position="243"/>
    </location>
</feature>
<evidence type="ECO:0000259" key="3">
    <source>
        <dbReference type="PROSITE" id="PS51061"/>
    </source>
</evidence>
<feature type="compositionally biased region" description="Basic and acidic residues" evidence="2">
    <location>
        <begin position="34"/>
        <end position="51"/>
    </location>
</feature>
<feature type="compositionally biased region" description="Polar residues" evidence="2">
    <location>
        <begin position="705"/>
        <end position="718"/>
    </location>
</feature>
<feature type="compositionally biased region" description="Basic and acidic residues" evidence="2">
    <location>
        <begin position="406"/>
        <end position="419"/>
    </location>
</feature>
<keyword evidence="1" id="KW-0597">Phosphoprotein</keyword>
<dbReference type="GO" id="GO:0006012">
    <property type="term" value="P:galactose metabolic process"/>
    <property type="evidence" value="ECO:0007669"/>
    <property type="project" value="TreeGrafter"/>
</dbReference>
<feature type="compositionally biased region" description="Low complexity" evidence="2">
    <location>
        <begin position="448"/>
        <end position="458"/>
    </location>
</feature>
<feature type="region of interest" description="Disordered" evidence="2">
    <location>
        <begin position="535"/>
        <end position="572"/>
    </location>
</feature>
<feature type="region of interest" description="Disordered" evidence="2">
    <location>
        <begin position="434"/>
        <end position="474"/>
    </location>
</feature>
<feature type="compositionally biased region" description="Low complexity" evidence="2">
    <location>
        <begin position="783"/>
        <end position="795"/>
    </location>
</feature>
<feature type="domain" description="R3H" evidence="3">
    <location>
        <begin position="266"/>
        <end position="329"/>
    </location>
</feature>
<feature type="compositionally biased region" description="Polar residues" evidence="2">
    <location>
        <begin position="230"/>
        <end position="240"/>
    </location>
</feature>
<reference evidence="5 6" key="1">
    <citation type="submission" date="2015-01" db="EMBL/GenBank/DDBJ databases">
        <title>The Genome Sequence of Exophiala sideris CBS121828.</title>
        <authorList>
            <consortium name="The Broad Institute Genomics Platform"/>
            <person name="Cuomo C."/>
            <person name="de Hoog S."/>
            <person name="Gorbushina A."/>
            <person name="Stielow B."/>
            <person name="Teixiera M."/>
            <person name="Abouelleil A."/>
            <person name="Chapman S.B."/>
            <person name="Priest M."/>
            <person name="Young S.K."/>
            <person name="Wortman J."/>
            <person name="Nusbaum C."/>
            <person name="Birren B."/>
        </authorList>
    </citation>
    <scope>NUCLEOTIDE SEQUENCE [LARGE SCALE GENOMIC DNA]</scope>
    <source>
        <strain evidence="5 6">CBS 121828</strain>
    </source>
</reference>
<evidence type="ECO:0000256" key="2">
    <source>
        <dbReference type="SAM" id="MobiDB-lite"/>
    </source>
</evidence>
<feature type="region of interest" description="Disordered" evidence="2">
    <location>
        <begin position="99"/>
        <end position="172"/>
    </location>
</feature>
<evidence type="ECO:0000259" key="4">
    <source>
        <dbReference type="PROSITE" id="PS51673"/>
    </source>
</evidence>
<feature type="compositionally biased region" description="Polar residues" evidence="2">
    <location>
        <begin position="558"/>
        <end position="572"/>
    </location>
</feature>
<dbReference type="PANTHER" id="PTHR15672">
    <property type="entry name" value="CAMP-REGULATED PHOSPHOPROTEIN 21 RELATED R3H DOMAIN CONTAINING PROTEIN"/>
    <property type="match status" value="1"/>
</dbReference>
<feature type="domain" description="SUZ" evidence="4">
    <location>
        <begin position="332"/>
        <end position="434"/>
    </location>
</feature>
<dbReference type="EMBL" id="KN846954">
    <property type="protein sequence ID" value="KIV77721.1"/>
    <property type="molecule type" value="Genomic_DNA"/>
</dbReference>
<organism evidence="5 6">
    <name type="scientific">Exophiala sideris</name>
    <dbReference type="NCBI Taxonomy" id="1016849"/>
    <lineage>
        <taxon>Eukaryota</taxon>
        <taxon>Fungi</taxon>
        <taxon>Dikarya</taxon>
        <taxon>Ascomycota</taxon>
        <taxon>Pezizomycotina</taxon>
        <taxon>Eurotiomycetes</taxon>
        <taxon>Chaetothyriomycetidae</taxon>
        <taxon>Chaetothyriales</taxon>
        <taxon>Herpotrichiellaceae</taxon>
        <taxon>Exophiala</taxon>
    </lineage>
</organism>
<name>A0A0D1WRL4_9EURO</name>
<dbReference type="AlphaFoldDB" id="A0A0D1WRL4"/>
<dbReference type="InterPro" id="IPR036867">
    <property type="entry name" value="R3H_dom_sf"/>
</dbReference>
<dbReference type="OrthoDB" id="278430at2759"/>
<dbReference type="PROSITE" id="PS51673">
    <property type="entry name" value="SUZ"/>
    <property type="match status" value="1"/>
</dbReference>
<dbReference type="InterPro" id="IPR024771">
    <property type="entry name" value="SUZ"/>
</dbReference>
<dbReference type="Gene3D" id="3.30.1370.50">
    <property type="entry name" value="R3H-like domain"/>
    <property type="match status" value="1"/>
</dbReference>
<evidence type="ECO:0000313" key="6">
    <source>
        <dbReference type="Proteomes" id="UP000053599"/>
    </source>
</evidence>
<feature type="region of interest" description="Disordered" evidence="2">
    <location>
        <begin position="617"/>
        <end position="638"/>
    </location>
</feature>
<dbReference type="Proteomes" id="UP000053599">
    <property type="component" value="Unassembled WGS sequence"/>
</dbReference>
<gene>
    <name evidence="5" type="ORF">PV11_09503</name>
</gene>
<evidence type="ECO:0000313" key="5">
    <source>
        <dbReference type="EMBL" id="KIV77721.1"/>
    </source>
</evidence>
<feature type="compositionally biased region" description="Polar residues" evidence="2">
    <location>
        <begin position="436"/>
        <end position="447"/>
    </location>
</feature>
<dbReference type="HOGENOM" id="CLU_018298_0_0_1"/>